<name>A0A7S1C0Z1_9STRA</name>
<accession>A0A7S1C0Z1</accession>
<dbReference type="Gene3D" id="3.40.30.10">
    <property type="entry name" value="Glutaredoxin"/>
    <property type="match status" value="1"/>
</dbReference>
<dbReference type="GO" id="GO:0006979">
    <property type="term" value="P:response to oxidative stress"/>
    <property type="evidence" value="ECO:0007669"/>
    <property type="project" value="InterPro"/>
</dbReference>
<keyword evidence="2 4" id="KW-0575">Peroxidase</keyword>
<dbReference type="Pfam" id="PF01549">
    <property type="entry name" value="ShK"/>
    <property type="match status" value="1"/>
</dbReference>
<feature type="domain" description="ShKT" evidence="6">
    <location>
        <begin position="30"/>
        <end position="68"/>
    </location>
</feature>
<keyword evidence="3 4" id="KW-0560">Oxidoreductase</keyword>
<keyword evidence="5" id="KW-0812">Transmembrane</keyword>
<dbReference type="InterPro" id="IPR003582">
    <property type="entry name" value="ShKT_dom"/>
</dbReference>
<proteinExistence type="inferred from homology"/>
<dbReference type="CDD" id="cd00340">
    <property type="entry name" value="GSH_Peroxidase"/>
    <property type="match status" value="1"/>
</dbReference>
<evidence type="ECO:0000313" key="7">
    <source>
        <dbReference type="EMBL" id="CAD8904233.1"/>
    </source>
</evidence>
<dbReference type="PROSITE" id="PS00763">
    <property type="entry name" value="GLUTATHIONE_PEROXID_2"/>
    <property type="match status" value="1"/>
</dbReference>
<dbReference type="PROSITE" id="PS51355">
    <property type="entry name" value="GLUTATHIONE_PEROXID_3"/>
    <property type="match status" value="1"/>
</dbReference>
<gene>
    <name evidence="7" type="ORF">CHYS00102_LOCUS31453</name>
</gene>
<feature type="transmembrane region" description="Helical" evidence="5">
    <location>
        <begin position="6"/>
        <end position="27"/>
    </location>
</feature>
<dbReference type="InterPro" id="IPR000889">
    <property type="entry name" value="Glutathione_peroxidase"/>
</dbReference>
<evidence type="ECO:0000256" key="2">
    <source>
        <dbReference type="ARBA" id="ARBA00022559"/>
    </source>
</evidence>
<dbReference type="AlphaFoldDB" id="A0A7S1C0Z1"/>
<dbReference type="PRINTS" id="PR01011">
    <property type="entry name" value="GLUTPROXDASE"/>
</dbReference>
<reference evidence="7" key="1">
    <citation type="submission" date="2021-01" db="EMBL/GenBank/DDBJ databases">
        <authorList>
            <person name="Corre E."/>
            <person name="Pelletier E."/>
            <person name="Niang G."/>
            <person name="Scheremetjew M."/>
            <person name="Finn R."/>
            <person name="Kale V."/>
            <person name="Holt S."/>
            <person name="Cochrane G."/>
            <person name="Meng A."/>
            <person name="Brown T."/>
            <person name="Cohen L."/>
        </authorList>
    </citation>
    <scope>NUCLEOTIDE SEQUENCE</scope>
    <source>
        <strain evidence="7">308</strain>
    </source>
</reference>
<evidence type="ECO:0000256" key="3">
    <source>
        <dbReference type="ARBA" id="ARBA00023002"/>
    </source>
</evidence>
<dbReference type="PANTHER" id="PTHR11592">
    <property type="entry name" value="GLUTATHIONE PEROXIDASE"/>
    <property type="match status" value="1"/>
</dbReference>
<dbReference type="PANTHER" id="PTHR11592:SF132">
    <property type="entry name" value="GLUTATHIONE PEROXIDASE 7, CHLOROPLASTIC-RELATED"/>
    <property type="match status" value="1"/>
</dbReference>
<evidence type="ECO:0000259" key="6">
    <source>
        <dbReference type="PROSITE" id="PS51670"/>
    </source>
</evidence>
<evidence type="ECO:0000256" key="4">
    <source>
        <dbReference type="RuleBase" id="RU000499"/>
    </source>
</evidence>
<keyword evidence="5" id="KW-1133">Transmembrane helix</keyword>
<dbReference type="EMBL" id="HBFR01042988">
    <property type="protein sequence ID" value="CAD8904233.1"/>
    <property type="molecule type" value="Transcribed_RNA"/>
</dbReference>
<dbReference type="PROSITE" id="PS00460">
    <property type="entry name" value="GLUTATHIONE_PEROXID_1"/>
    <property type="match status" value="1"/>
</dbReference>
<dbReference type="InterPro" id="IPR029760">
    <property type="entry name" value="GPX_CS"/>
</dbReference>
<dbReference type="SUPFAM" id="SSF52833">
    <property type="entry name" value="Thioredoxin-like"/>
    <property type="match status" value="1"/>
</dbReference>
<protein>
    <recommendedName>
        <fullName evidence="4">Glutathione peroxidase</fullName>
    </recommendedName>
</protein>
<dbReference type="InterPro" id="IPR036249">
    <property type="entry name" value="Thioredoxin-like_sf"/>
</dbReference>
<evidence type="ECO:0000256" key="1">
    <source>
        <dbReference type="ARBA" id="ARBA00006926"/>
    </source>
</evidence>
<keyword evidence="5" id="KW-0472">Membrane</keyword>
<evidence type="ECO:0000256" key="5">
    <source>
        <dbReference type="SAM" id="Phobius"/>
    </source>
</evidence>
<comment type="similarity">
    <text evidence="1 4">Belongs to the glutathione peroxidase family.</text>
</comment>
<dbReference type="PROSITE" id="PS51670">
    <property type="entry name" value="SHKT"/>
    <property type="match status" value="1"/>
</dbReference>
<organism evidence="7">
    <name type="scientific">Corethron hystrix</name>
    <dbReference type="NCBI Taxonomy" id="216773"/>
    <lineage>
        <taxon>Eukaryota</taxon>
        <taxon>Sar</taxon>
        <taxon>Stramenopiles</taxon>
        <taxon>Ochrophyta</taxon>
        <taxon>Bacillariophyta</taxon>
        <taxon>Coscinodiscophyceae</taxon>
        <taxon>Corethrophycidae</taxon>
        <taxon>Corethrales</taxon>
        <taxon>Corethraceae</taxon>
        <taxon>Corethron</taxon>
    </lineage>
</organism>
<dbReference type="InterPro" id="IPR029759">
    <property type="entry name" value="GPX_AS"/>
</dbReference>
<dbReference type="GO" id="GO:0004601">
    <property type="term" value="F:peroxidase activity"/>
    <property type="evidence" value="ECO:0007669"/>
    <property type="project" value="UniProtKB-KW"/>
</dbReference>
<sequence>MQSFLYPSFFISSIFYVTLLSVIDIVYPSTDLVDQHPACKEWSDAGECENNPGYMLENCKKSCHEALSSQEDTSHIESFYDLEAEDIDYNTVDFDNFRGKVVLLVNVASFCGYTESHYAGLIEVYSTFGGTEEFEILAFPCNQFGHQEPEKCPVIKRFAESKGVKFRMMNKIDVNGPKTHTVYKYLKSQAGPQVIKWNFNTYYLVDQNGNLESYTDVHPHDLIPYIDEMMSDEL</sequence>
<dbReference type="Pfam" id="PF00255">
    <property type="entry name" value="GSHPx"/>
    <property type="match status" value="1"/>
</dbReference>